<dbReference type="GO" id="GO:0004322">
    <property type="term" value="F:ferroxidase activity"/>
    <property type="evidence" value="ECO:0007669"/>
    <property type="project" value="TreeGrafter"/>
</dbReference>
<protein>
    <recommendedName>
        <fullName evidence="2">Plastocyanin-like domain-containing protein</fullName>
    </recommendedName>
</protein>
<dbReference type="GO" id="GO:0033215">
    <property type="term" value="P:reductive iron assimilation"/>
    <property type="evidence" value="ECO:0007669"/>
    <property type="project" value="TreeGrafter"/>
</dbReference>
<name>A0AAD6MZN7_9EURO</name>
<dbReference type="Pfam" id="PF07731">
    <property type="entry name" value="Cu-oxidase_2"/>
    <property type="match status" value="1"/>
</dbReference>
<evidence type="ECO:0000259" key="2">
    <source>
        <dbReference type="Pfam" id="PF07731"/>
    </source>
</evidence>
<dbReference type="EMBL" id="JAQJAN010000002">
    <property type="protein sequence ID" value="KAJ5738077.1"/>
    <property type="molecule type" value="Genomic_DNA"/>
</dbReference>
<dbReference type="GO" id="GO:0033573">
    <property type="term" value="C:high-affinity iron permease complex"/>
    <property type="evidence" value="ECO:0007669"/>
    <property type="project" value="TreeGrafter"/>
</dbReference>
<feature type="domain" description="Plastocyanin-like" evidence="2">
    <location>
        <begin position="7"/>
        <end position="134"/>
    </location>
</feature>
<dbReference type="SUPFAM" id="SSF49503">
    <property type="entry name" value="Cupredoxins"/>
    <property type="match status" value="1"/>
</dbReference>
<reference evidence="3" key="2">
    <citation type="submission" date="2023-01" db="EMBL/GenBank/DDBJ databases">
        <authorList>
            <person name="Petersen C."/>
        </authorList>
    </citation>
    <scope>NUCLEOTIDE SEQUENCE</scope>
    <source>
        <strain evidence="3">IBT 17514</strain>
    </source>
</reference>
<dbReference type="InterPro" id="IPR011706">
    <property type="entry name" value="Cu-oxidase_C"/>
</dbReference>
<comment type="similarity">
    <text evidence="1">Belongs to the multicopper oxidase family.</text>
</comment>
<comment type="caution">
    <text evidence="3">The sequence shown here is derived from an EMBL/GenBank/DDBJ whole genome shotgun (WGS) entry which is preliminary data.</text>
</comment>
<evidence type="ECO:0000313" key="3">
    <source>
        <dbReference type="EMBL" id="KAJ5738077.1"/>
    </source>
</evidence>
<dbReference type="Proteomes" id="UP001215712">
    <property type="component" value="Unassembled WGS sequence"/>
</dbReference>
<reference evidence="3" key="1">
    <citation type="journal article" date="2023" name="IMA Fungus">
        <title>Comparative genomic study of the Penicillium genus elucidates a diverse pangenome and 15 lateral gene transfer events.</title>
        <authorList>
            <person name="Petersen C."/>
            <person name="Sorensen T."/>
            <person name="Nielsen M.R."/>
            <person name="Sondergaard T.E."/>
            <person name="Sorensen J.L."/>
            <person name="Fitzpatrick D.A."/>
            <person name="Frisvad J.C."/>
            <person name="Nielsen K.L."/>
        </authorList>
    </citation>
    <scope>NUCLEOTIDE SEQUENCE</scope>
    <source>
        <strain evidence="3">IBT 17514</strain>
    </source>
</reference>
<dbReference type="PANTHER" id="PTHR11709:SF361">
    <property type="entry name" value="IRON TRANSPORT MULTICOPPER OXIDASE FET3"/>
    <property type="match status" value="1"/>
</dbReference>
<organism evidence="3 4">
    <name type="scientific">Penicillium malachiteum</name>
    <dbReference type="NCBI Taxonomy" id="1324776"/>
    <lineage>
        <taxon>Eukaryota</taxon>
        <taxon>Fungi</taxon>
        <taxon>Dikarya</taxon>
        <taxon>Ascomycota</taxon>
        <taxon>Pezizomycotina</taxon>
        <taxon>Eurotiomycetes</taxon>
        <taxon>Eurotiomycetidae</taxon>
        <taxon>Eurotiales</taxon>
        <taxon>Aspergillaceae</taxon>
        <taxon>Penicillium</taxon>
    </lineage>
</organism>
<evidence type="ECO:0000256" key="1">
    <source>
        <dbReference type="ARBA" id="ARBA00010609"/>
    </source>
</evidence>
<proteinExistence type="inferred from homology"/>
<dbReference type="InterPro" id="IPR045087">
    <property type="entry name" value="Cu-oxidase_fam"/>
</dbReference>
<accession>A0AAD6MZN7</accession>
<gene>
    <name evidence="3" type="ORF">N7493_001232</name>
</gene>
<keyword evidence="4" id="KW-1185">Reference proteome</keyword>
<dbReference type="GO" id="GO:0005507">
    <property type="term" value="F:copper ion binding"/>
    <property type="evidence" value="ECO:0007669"/>
    <property type="project" value="InterPro"/>
</dbReference>
<dbReference type="AlphaFoldDB" id="A0AAD6MZN7"/>
<dbReference type="InterPro" id="IPR008972">
    <property type="entry name" value="Cupredoxin"/>
</dbReference>
<dbReference type="GO" id="GO:0010106">
    <property type="term" value="P:cellular response to iron ion starvation"/>
    <property type="evidence" value="ECO:0007669"/>
    <property type="project" value="TreeGrafter"/>
</dbReference>
<evidence type="ECO:0000313" key="4">
    <source>
        <dbReference type="Proteomes" id="UP001215712"/>
    </source>
</evidence>
<sequence length="203" mass="22560">MGDYANNTLVYGEYTHPFILERNQVIEIILSNQDTGSHLFHLHGHNFQVVSHTPSYGASFYDFADGDPVAYNATENPPSSFPTYPARRDTLVALPQGSFVIRFVADNPGVWLFHCHIDWHLSQDLAMTMVEAPKDLQAQMSLTNAEINVCKAADVDYEGNAVPNSENMLDLTGQNKQLDWLPAGFTAKTIVIPFVDSEQEGKA</sequence>
<dbReference type="Gene3D" id="2.60.40.420">
    <property type="entry name" value="Cupredoxins - blue copper proteins"/>
    <property type="match status" value="1"/>
</dbReference>
<dbReference type="PANTHER" id="PTHR11709">
    <property type="entry name" value="MULTI-COPPER OXIDASE"/>
    <property type="match status" value="1"/>
</dbReference>